<evidence type="ECO:0000313" key="2">
    <source>
        <dbReference type="EMBL" id="GAA4872702.1"/>
    </source>
</evidence>
<dbReference type="Pfam" id="PF05331">
    <property type="entry name" value="DUF742"/>
    <property type="match status" value="1"/>
</dbReference>
<dbReference type="PANTHER" id="PTHR36221:SF1">
    <property type="entry name" value="DUF742 DOMAIN-CONTAINING PROTEIN"/>
    <property type="match status" value="1"/>
</dbReference>
<evidence type="ECO:0008006" key="4">
    <source>
        <dbReference type="Google" id="ProtNLM"/>
    </source>
</evidence>
<gene>
    <name evidence="2" type="ORF">GCM10023203_23000</name>
</gene>
<dbReference type="PANTHER" id="PTHR36221">
    <property type="entry name" value="DUF742 DOMAIN-CONTAINING PROTEIN"/>
    <property type="match status" value="1"/>
</dbReference>
<keyword evidence="3" id="KW-1185">Reference proteome</keyword>
<reference evidence="3" key="1">
    <citation type="journal article" date="2019" name="Int. J. Syst. Evol. Microbiol.">
        <title>The Global Catalogue of Microorganisms (GCM) 10K type strain sequencing project: providing services to taxonomists for standard genome sequencing and annotation.</title>
        <authorList>
            <consortium name="The Broad Institute Genomics Platform"/>
            <consortium name="The Broad Institute Genome Sequencing Center for Infectious Disease"/>
            <person name="Wu L."/>
            <person name="Ma J."/>
        </authorList>
    </citation>
    <scope>NUCLEOTIDE SEQUENCE [LARGE SCALE GENOMIC DNA]</scope>
    <source>
        <strain evidence="3">JCM 17983</strain>
    </source>
</reference>
<comment type="caution">
    <text evidence="2">The sequence shown here is derived from an EMBL/GenBank/DDBJ whole genome shotgun (WGS) entry which is preliminary data.</text>
</comment>
<proteinExistence type="predicted"/>
<protein>
    <recommendedName>
        <fullName evidence="4">DUF742 domain-containing protein</fullName>
    </recommendedName>
</protein>
<feature type="compositionally biased region" description="Basic and acidic residues" evidence="1">
    <location>
        <begin position="110"/>
        <end position="125"/>
    </location>
</feature>
<name>A0ABP9E967_9PSEU</name>
<sequence>MSDDRGESFADVLNGISGPPPKPRGERRGLFRRRRSAEPEETSPEVTPAGRRDGGEDGDDAAPGHPTGGSVAPDGYLYGEGVPGGPDGAHALAPGEPQTAPYGVPQPGPPRHELPEPEAPGERAEDVAIVRPYAWTGGRTRPVYDLAVETLVSVGGAGRDPSRIPQYEHRAVAELCREPRSVAEVAAMMSIPLGVARVLIGDMASQGTVVVHQTASTSGDVPDLALMERVLSGLRRL</sequence>
<dbReference type="RefSeq" id="WP_274230578.1">
    <property type="nucleotide sequence ID" value="NZ_BAABHQ010000005.1"/>
</dbReference>
<organism evidence="2 3">
    <name type="scientific">Actinomycetospora straminea</name>
    <dbReference type="NCBI Taxonomy" id="663607"/>
    <lineage>
        <taxon>Bacteria</taxon>
        <taxon>Bacillati</taxon>
        <taxon>Actinomycetota</taxon>
        <taxon>Actinomycetes</taxon>
        <taxon>Pseudonocardiales</taxon>
        <taxon>Pseudonocardiaceae</taxon>
        <taxon>Actinomycetospora</taxon>
    </lineage>
</organism>
<dbReference type="EMBL" id="BAABHQ010000005">
    <property type="protein sequence ID" value="GAA4872702.1"/>
    <property type="molecule type" value="Genomic_DNA"/>
</dbReference>
<evidence type="ECO:0000256" key="1">
    <source>
        <dbReference type="SAM" id="MobiDB-lite"/>
    </source>
</evidence>
<accession>A0ABP9E967</accession>
<evidence type="ECO:0000313" key="3">
    <source>
        <dbReference type="Proteomes" id="UP001500457"/>
    </source>
</evidence>
<dbReference type="InterPro" id="IPR007995">
    <property type="entry name" value="DUF742"/>
</dbReference>
<dbReference type="Proteomes" id="UP001500457">
    <property type="component" value="Unassembled WGS sequence"/>
</dbReference>
<feature type="region of interest" description="Disordered" evidence="1">
    <location>
        <begin position="1"/>
        <end position="125"/>
    </location>
</feature>